<feature type="domain" description="RNA-binding S4" evidence="8">
    <location>
        <begin position="36"/>
        <end position="94"/>
    </location>
</feature>
<keyword evidence="4 6" id="KW-0413">Isomerase</keyword>
<evidence type="ECO:0000256" key="3">
    <source>
        <dbReference type="ARBA" id="ARBA00022884"/>
    </source>
</evidence>
<reference evidence="9 10" key="1">
    <citation type="submission" date="2020-06" db="EMBL/GenBank/DDBJ databases">
        <title>Genome sequence of 2 isolates from Red Sea Mangroves.</title>
        <authorList>
            <person name="Sefrji F."/>
            <person name="Michoud G."/>
            <person name="Merlino G."/>
            <person name="Daffonchio D."/>
        </authorList>
    </citation>
    <scope>NUCLEOTIDE SEQUENCE [LARGE SCALE GENOMIC DNA]</scope>
    <source>
        <strain evidence="9 10">R1DC25</strain>
    </source>
</reference>
<dbReference type="PANTHER" id="PTHR47683">
    <property type="entry name" value="PSEUDOURIDINE SYNTHASE FAMILY PROTEIN-RELATED"/>
    <property type="match status" value="1"/>
</dbReference>
<dbReference type="InterPro" id="IPR006145">
    <property type="entry name" value="PsdUridine_synth_RsuA/RluA"/>
</dbReference>
<dbReference type="Pfam" id="PF01479">
    <property type="entry name" value="S4"/>
    <property type="match status" value="1"/>
</dbReference>
<dbReference type="Proteomes" id="UP000593594">
    <property type="component" value="Chromosome"/>
</dbReference>
<dbReference type="AlphaFoldDB" id="A0A7S8HDN9"/>
<dbReference type="EC" id="5.4.99.-" evidence="6"/>
<organism evidence="9 10">
    <name type="scientific">Kaustia mangrovi</name>
    <dbReference type="NCBI Taxonomy" id="2593653"/>
    <lineage>
        <taxon>Bacteria</taxon>
        <taxon>Pseudomonadati</taxon>
        <taxon>Pseudomonadota</taxon>
        <taxon>Alphaproteobacteria</taxon>
        <taxon>Hyphomicrobiales</taxon>
        <taxon>Parvibaculaceae</taxon>
        <taxon>Kaustia</taxon>
    </lineage>
</organism>
<sequence>MRGDVRERCCIAPPFRYDIARMSDPKSDNTAPPPGDRIAKVIARAGVCSRREAERLIEAGRVSLNGRVLSSPAVNVTPADTVLVDGEPIAEPEPARLWRYHKPVGLVTTHRDPQGRATVFDHLPQTLPRVISVGRLDIASEGLLLLTNDGELARRLELPSTAWTRRYRVRAHGSIDQAGLDRLKAGITIDGVDYGAIEAALDRVQGTNLWLTMGLKEGKNREIRRVLEHLGLKVNRLIRISYGPFQLGDLAREQVEEVPRRVLRDQLGTRLAKGLTGLEPPKDKRHAHRRRPS</sequence>
<keyword evidence="3 5" id="KW-0694">RNA-binding</keyword>
<dbReference type="EMBL" id="CP058214">
    <property type="protein sequence ID" value="QPC44851.1"/>
    <property type="molecule type" value="Genomic_DNA"/>
</dbReference>
<evidence type="ECO:0000256" key="5">
    <source>
        <dbReference type="PROSITE-ProRule" id="PRU00182"/>
    </source>
</evidence>
<dbReference type="NCBIfam" id="TIGR00093">
    <property type="entry name" value="pseudouridine synthase"/>
    <property type="match status" value="1"/>
</dbReference>
<dbReference type="InterPro" id="IPR036986">
    <property type="entry name" value="S4_RNA-bd_sf"/>
</dbReference>
<dbReference type="PANTHER" id="PTHR47683:SF3">
    <property type="entry name" value="RIBOSOMAL LARGE SUBUNIT PSEUDOURIDINE SYNTHASE B"/>
    <property type="match status" value="1"/>
</dbReference>
<dbReference type="Pfam" id="PF00849">
    <property type="entry name" value="PseudoU_synth_2"/>
    <property type="match status" value="1"/>
</dbReference>
<dbReference type="InterPro" id="IPR020103">
    <property type="entry name" value="PsdUridine_synth_cat_dom_sf"/>
</dbReference>
<dbReference type="SUPFAM" id="SSF55174">
    <property type="entry name" value="Alpha-L RNA-binding motif"/>
    <property type="match status" value="1"/>
</dbReference>
<dbReference type="Gene3D" id="3.10.290.10">
    <property type="entry name" value="RNA-binding S4 domain"/>
    <property type="match status" value="1"/>
</dbReference>
<dbReference type="GO" id="GO:0000455">
    <property type="term" value="P:enzyme-directed rRNA pseudouridine synthesis"/>
    <property type="evidence" value="ECO:0007669"/>
    <property type="project" value="UniProtKB-ARBA"/>
</dbReference>
<comment type="catalytic activity">
    <reaction evidence="1">
        <text>a uridine in RNA = a pseudouridine in RNA</text>
        <dbReference type="Rhea" id="RHEA:48348"/>
        <dbReference type="Rhea" id="RHEA-COMP:12068"/>
        <dbReference type="Rhea" id="RHEA-COMP:12069"/>
        <dbReference type="ChEBI" id="CHEBI:65314"/>
        <dbReference type="ChEBI" id="CHEBI:65315"/>
    </reaction>
</comment>
<keyword evidence="10" id="KW-1185">Reference proteome</keyword>
<evidence type="ECO:0000256" key="2">
    <source>
        <dbReference type="ARBA" id="ARBA00008348"/>
    </source>
</evidence>
<dbReference type="PROSITE" id="PS50889">
    <property type="entry name" value="S4"/>
    <property type="match status" value="1"/>
</dbReference>
<dbReference type="PROSITE" id="PS01149">
    <property type="entry name" value="PSI_RSU"/>
    <property type="match status" value="1"/>
</dbReference>
<dbReference type="InterPro" id="IPR050343">
    <property type="entry name" value="RsuA_PseudoU_synthase"/>
</dbReference>
<dbReference type="GO" id="GO:0120159">
    <property type="term" value="F:rRNA pseudouridine synthase activity"/>
    <property type="evidence" value="ECO:0007669"/>
    <property type="project" value="UniProtKB-ARBA"/>
</dbReference>
<dbReference type="InterPro" id="IPR020094">
    <property type="entry name" value="TruA/RsuA/RluB/E/F_N"/>
</dbReference>
<feature type="compositionally biased region" description="Basic residues" evidence="7">
    <location>
        <begin position="283"/>
        <end position="293"/>
    </location>
</feature>
<feature type="region of interest" description="Disordered" evidence="7">
    <location>
        <begin position="273"/>
        <end position="293"/>
    </location>
</feature>
<dbReference type="InterPro" id="IPR018496">
    <property type="entry name" value="PsdUridine_synth_RsuA/RluB_CS"/>
</dbReference>
<name>A0A7S8HDN9_9HYPH</name>
<evidence type="ECO:0000259" key="8">
    <source>
        <dbReference type="SMART" id="SM00363"/>
    </source>
</evidence>
<evidence type="ECO:0000256" key="6">
    <source>
        <dbReference type="RuleBase" id="RU003887"/>
    </source>
</evidence>
<dbReference type="InterPro" id="IPR000748">
    <property type="entry name" value="PsdUridine_synth_RsuA/RluB/E/F"/>
</dbReference>
<dbReference type="InterPro" id="IPR042092">
    <property type="entry name" value="PsdUridine_s_RsuA/RluB/E/F_cat"/>
</dbReference>
<dbReference type="SUPFAM" id="SSF55120">
    <property type="entry name" value="Pseudouridine synthase"/>
    <property type="match status" value="1"/>
</dbReference>
<accession>A0A7S8HDN9</accession>
<dbReference type="FunFam" id="3.10.290.10:FF:000003">
    <property type="entry name" value="Pseudouridine synthase"/>
    <property type="match status" value="1"/>
</dbReference>
<dbReference type="GO" id="GO:0003723">
    <property type="term" value="F:RNA binding"/>
    <property type="evidence" value="ECO:0007669"/>
    <property type="project" value="UniProtKB-KW"/>
</dbReference>
<comment type="similarity">
    <text evidence="2 6">Belongs to the pseudouridine synthase RsuA family.</text>
</comment>
<evidence type="ECO:0000313" key="10">
    <source>
        <dbReference type="Proteomes" id="UP000593594"/>
    </source>
</evidence>
<dbReference type="Gene3D" id="3.30.70.1560">
    <property type="entry name" value="Alpha-L RNA-binding motif"/>
    <property type="match status" value="1"/>
</dbReference>
<evidence type="ECO:0000256" key="7">
    <source>
        <dbReference type="SAM" id="MobiDB-lite"/>
    </source>
</evidence>
<protein>
    <recommendedName>
        <fullName evidence="6">Pseudouridine synthase</fullName>
        <ecNumber evidence="6">5.4.99.-</ecNumber>
    </recommendedName>
</protein>
<proteinExistence type="inferred from homology"/>
<evidence type="ECO:0000256" key="1">
    <source>
        <dbReference type="ARBA" id="ARBA00000073"/>
    </source>
</evidence>
<dbReference type="CDD" id="cd00165">
    <property type="entry name" value="S4"/>
    <property type="match status" value="1"/>
</dbReference>
<dbReference type="InterPro" id="IPR002942">
    <property type="entry name" value="S4_RNA-bd"/>
</dbReference>
<evidence type="ECO:0000256" key="4">
    <source>
        <dbReference type="ARBA" id="ARBA00023235"/>
    </source>
</evidence>
<dbReference type="SMART" id="SM00363">
    <property type="entry name" value="S4"/>
    <property type="match status" value="1"/>
</dbReference>
<dbReference type="Gene3D" id="3.30.70.580">
    <property type="entry name" value="Pseudouridine synthase I, catalytic domain, N-terminal subdomain"/>
    <property type="match status" value="1"/>
</dbReference>
<dbReference type="KEGG" id="kmn:HW532_20405"/>
<evidence type="ECO:0000313" key="9">
    <source>
        <dbReference type="EMBL" id="QPC44851.1"/>
    </source>
</evidence>
<gene>
    <name evidence="9" type="ORF">HW532_20405</name>
</gene>